<evidence type="ECO:0008006" key="3">
    <source>
        <dbReference type="Google" id="ProtNLM"/>
    </source>
</evidence>
<accession>A0A1W7CZX4</accession>
<dbReference type="AlphaFoldDB" id="A0A1W7CZX4"/>
<dbReference type="RefSeq" id="WP_086160180.1">
    <property type="nucleotide sequence ID" value="NZ_CP021121.1"/>
</dbReference>
<dbReference type="OrthoDB" id="3213425at2"/>
<dbReference type="Proteomes" id="UP000194218">
    <property type="component" value="Chromosome"/>
</dbReference>
<dbReference type="SUPFAM" id="SSF48452">
    <property type="entry name" value="TPR-like"/>
    <property type="match status" value="1"/>
</dbReference>
<dbReference type="EMBL" id="CP021121">
    <property type="protein sequence ID" value="ARQ70322.1"/>
    <property type="molecule type" value="Genomic_DNA"/>
</dbReference>
<keyword evidence="2" id="KW-1185">Reference proteome</keyword>
<dbReference type="InterPro" id="IPR011990">
    <property type="entry name" value="TPR-like_helical_dom_sf"/>
</dbReference>
<dbReference type="KEGG" id="smao:CAG99_17045"/>
<sequence>MVTNRRAPNEALRTALAESKLSYDELARAVRAIAAESGDALKTNRSAVAHWVAGRPPTPRTASYVAEALSRALGRHVDPADLGLAHGPDQQAPGQLGLRLGSDPVAMLRRLGAADIERRGILTGAAYSVAAAALPLGAEQAIEYQRRASTYRAGRAEIEAVRDMTEMYTRIDERHGGQHGRAAVVQYLTSDVARLCRADYAREADRAAMLSSAAEVAYLCGWKTYDAGEHGLAQRYYLQAYQLTKEAGDDLHQAFILRILAHNGMDIRRPEHTLDLADAALERARHADPCTLALFEVTRARALANAGRRPEATTQLRQAQDHVLRGDEAELPHWAALWGSARACISSHSAKTMVAMKDHAAAERHYAISARSRPSPEYTRITALTIAAQGREQARQGHVEQACATWDRALTMLDGVRSSRAADAVSGMRRTLGPLLRRGARRAAELDERARDWQLSHA</sequence>
<organism evidence="1 2">
    <name type="scientific">Streptomyces marincola</name>
    <dbReference type="NCBI Taxonomy" id="2878388"/>
    <lineage>
        <taxon>Bacteria</taxon>
        <taxon>Bacillati</taxon>
        <taxon>Actinomycetota</taxon>
        <taxon>Actinomycetes</taxon>
        <taxon>Kitasatosporales</taxon>
        <taxon>Streptomycetaceae</taxon>
        <taxon>Streptomyces</taxon>
    </lineage>
</organism>
<name>A0A1W7CZX4_9ACTN</name>
<evidence type="ECO:0000313" key="1">
    <source>
        <dbReference type="EMBL" id="ARQ70322.1"/>
    </source>
</evidence>
<gene>
    <name evidence="1" type="ORF">CAG99_17045</name>
</gene>
<reference evidence="1 2" key="1">
    <citation type="submission" date="2017-05" db="EMBL/GenBank/DDBJ databases">
        <title>Complete genome sequence of Streptomyces sp. SCSIO 03032 revealed the diverse biosynthetic pathways for its bioactive secondary metabolites.</title>
        <authorList>
            <person name="Ma L."/>
            <person name="Zhu Y."/>
            <person name="Zhang W."/>
            <person name="Zhang G."/>
            <person name="Tian X."/>
            <person name="Zhang S."/>
            <person name="Zhang C."/>
        </authorList>
    </citation>
    <scope>NUCLEOTIDE SEQUENCE [LARGE SCALE GENOMIC DNA]</scope>
    <source>
        <strain evidence="1 2">SCSIO 03032</strain>
    </source>
</reference>
<protein>
    <recommendedName>
        <fullName evidence="3">Tat pathway signal protein</fullName>
    </recommendedName>
</protein>
<proteinExistence type="predicted"/>
<evidence type="ECO:0000313" key="2">
    <source>
        <dbReference type="Proteomes" id="UP000194218"/>
    </source>
</evidence>